<proteinExistence type="predicted"/>
<keyword evidence="3 7" id="KW-1133">Transmembrane helix</keyword>
<dbReference type="PANTHER" id="PTHR22776">
    <property type="entry name" value="MARVEL-CONTAINING POTENTIAL LIPID RAFT-ASSOCIATED PROTEIN"/>
    <property type="match status" value="1"/>
</dbReference>
<feature type="domain" description="MARVEL" evidence="8">
    <location>
        <begin position="170"/>
        <end position="291"/>
    </location>
</feature>
<feature type="transmembrane region" description="Helical" evidence="7">
    <location>
        <begin position="202"/>
        <end position="223"/>
    </location>
</feature>
<gene>
    <name evidence="9" type="ORF">HJG60_003006</name>
</gene>
<evidence type="ECO:0000313" key="10">
    <source>
        <dbReference type="Proteomes" id="UP000664940"/>
    </source>
</evidence>
<name>A0A834DES9_9CHIR</name>
<feature type="region of interest" description="Disordered" evidence="6">
    <location>
        <begin position="1"/>
        <end position="155"/>
    </location>
</feature>
<dbReference type="EMBL" id="JABVXQ010000014">
    <property type="protein sequence ID" value="KAF6077081.1"/>
    <property type="molecule type" value="Genomic_DNA"/>
</dbReference>
<evidence type="ECO:0000256" key="6">
    <source>
        <dbReference type="SAM" id="MobiDB-lite"/>
    </source>
</evidence>
<feature type="compositionally biased region" description="Pro residues" evidence="6">
    <location>
        <begin position="324"/>
        <end position="346"/>
    </location>
</feature>
<dbReference type="Proteomes" id="UP000664940">
    <property type="component" value="Unassembled WGS sequence"/>
</dbReference>
<feature type="region of interest" description="Disordered" evidence="6">
    <location>
        <begin position="301"/>
        <end position="360"/>
    </location>
</feature>
<feature type="compositionally biased region" description="Basic and acidic residues" evidence="6">
    <location>
        <begin position="1"/>
        <end position="10"/>
    </location>
</feature>
<organism evidence="9 10">
    <name type="scientific">Phyllostomus discolor</name>
    <name type="common">pale spear-nosed bat</name>
    <dbReference type="NCBI Taxonomy" id="89673"/>
    <lineage>
        <taxon>Eukaryota</taxon>
        <taxon>Metazoa</taxon>
        <taxon>Chordata</taxon>
        <taxon>Craniata</taxon>
        <taxon>Vertebrata</taxon>
        <taxon>Euteleostomi</taxon>
        <taxon>Mammalia</taxon>
        <taxon>Eutheria</taxon>
        <taxon>Laurasiatheria</taxon>
        <taxon>Chiroptera</taxon>
        <taxon>Yangochiroptera</taxon>
        <taxon>Phyllostomidae</taxon>
        <taxon>Phyllostominae</taxon>
        <taxon>Phyllostomus</taxon>
    </lineage>
</organism>
<comment type="subcellular location">
    <subcellularLocation>
        <location evidence="1">Membrane</location>
        <topology evidence="1">Multi-pass membrane protein</topology>
    </subcellularLocation>
</comment>
<evidence type="ECO:0000256" key="1">
    <source>
        <dbReference type="ARBA" id="ARBA00004141"/>
    </source>
</evidence>
<reference evidence="9 10" key="1">
    <citation type="journal article" date="2020" name="Nature">
        <title>Six reference-quality genomes reveal evolution of bat adaptations.</title>
        <authorList>
            <person name="Jebb D."/>
            <person name="Huang Z."/>
            <person name="Pippel M."/>
            <person name="Hughes G.M."/>
            <person name="Lavrichenko K."/>
            <person name="Devanna P."/>
            <person name="Winkler S."/>
            <person name="Jermiin L.S."/>
            <person name="Skirmuntt E.C."/>
            <person name="Katzourakis A."/>
            <person name="Burkitt-Gray L."/>
            <person name="Ray D.A."/>
            <person name="Sullivan K.A.M."/>
            <person name="Roscito J.G."/>
            <person name="Kirilenko B.M."/>
            <person name="Davalos L.M."/>
            <person name="Corthals A.P."/>
            <person name="Power M.L."/>
            <person name="Jones G."/>
            <person name="Ransome R.D."/>
            <person name="Dechmann D.K.N."/>
            <person name="Locatelli A.G."/>
            <person name="Puechmaille S.J."/>
            <person name="Fedrigo O."/>
            <person name="Jarvis E.D."/>
            <person name="Hiller M."/>
            <person name="Vernes S.C."/>
            <person name="Myers E.W."/>
            <person name="Teeling E.C."/>
        </authorList>
    </citation>
    <scope>NUCLEOTIDE SEQUENCE [LARGE SCALE GENOMIC DNA]</scope>
    <source>
        <strain evidence="9">Bat1K_MPI-CBG_1</strain>
    </source>
</reference>
<feature type="compositionally biased region" description="Low complexity" evidence="6">
    <location>
        <begin position="78"/>
        <end position="89"/>
    </location>
</feature>
<feature type="transmembrane region" description="Helical" evidence="7">
    <location>
        <begin position="170"/>
        <end position="196"/>
    </location>
</feature>
<feature type="transmembrane region" description="Helical" evidence="7">
    <location>
        <begin position="263"/>
        <end position="286"/>
    </location>
</feature>
<dbReference type="PANTHER" id="PTHR22776:SF43">
    <property type="entry name" value="CKLF-LIKE MARVEL TRANSMEMBRANE DOMAIN-CONTAINING PROTEIN 1"/>
    <property type="match status" value="1"/>
</dbReference>
<evidence type="ECO:0000256" key="2">
    <source>
        <dbReference type="ARBA" id="ARBA00022692"/>
    </source>
</evidence>
<dbReference type="InterPro" id="IPR008253">
    <property type="entry name" value="Marvel"/>
</dbReference>
<dbReference type="AlphaFoldDB" id="A0A834DES9"/>
<feature type="compositionally biased region" description="Pro residues" evidence="6">
    <location>
        <begin position="307"/>
        <end position="316"/>
    </location>
</feature>
<evidence type="ECO:0000256" key="7">
    <source>
        <dbReference type="SAM" id="Phobius"/>
    </source>
</evidence>
<comment type="caution">
    <text evidence="9">The sequence shown here is derived from an EMBL/GenBank/DDBJ whole genome shotgun (WGS) entry which is preliminary data.</text>
</comment>
<feature type="compositionally biased region" description="Polar residues" evidence="6">
    <location>
        <begin position="118"/>
        <end position="128"/>
    </location>
</feature>
<accession>A0A834DES9</accession>
<dbReference type="PROSITE" id="PS51225">
    <property type="entry name" value="MARVEL"/>
    <property type="match status" value="1"/>
</dbReference>
<evidence type="ECO:0000256" key="4">
    <source>
        <dbReference type="ARBA" id="ARBA00023136"/>
    </source>
</evidence>
<feature type="transmembrane region" description="Helical" evidence="7">
    <location>
        <begin position="235"/>
        <end position="257"/>
    </location>
</feature>
<keyword evidence="2 5" id="KW-0812">Transmembrane</keyword>
<evidence type="ECO:0000256" key="3">
    <source>
        <dbReference type="ARBA" id="ARBA00022989"/>
    </source>
</evidence>
<evidence type="ECO:0000259" key="8">
    <source>
        <dbReference type="PROSITE" id="PS51225"/>
    </source>
</evidence>
<feature type="compositionally biased region" description="Pro residues" evidence="6">
    <location>
        <begin position="16"/>
        <end position="28"/>
    </location>
</feature>
<evidence type="ECO:0000256" key="5">
    <source>
        <dbReference type="PROSITE-ProRule" id="PRU00581"/>
    </source>
</evidence>
<protein>
    <submittedName>
        <fullName evidence="9">CKLF like MARVEL transmembrane domain containing 1</fullName>
    </submittedName>
</protein>
<sequence length="360" mass="37653">MQSNDTKEPLEDLPSQGPPPTQPVPKGPPASEQPASGPPASEQPASGPPASEQPASGPPASEQPASEQPASGPPASGPPATGRPGRGAPKSQRPAKPKPPGKPTHPGKPTRPGHPEPSVQTAPSQKSTAPLLPKAPEPGALSQSEKEAIRNRAAGRAKVPSKFRDSIKHFFFLPTGALKILRLGLLIGSATCFLIAEAHESYIVITILETCIVLFFILIYMLTLHRLTNFMNWSLLDLINSFITTMFLLIVAVLAMQEKERRHLFYVGGSLCLGAVIVCLIDAIVVTKKMRDLMKSALGFGGETSPSPGPAKPAPEPQEVLIPTPSPAPARAPSPTPSRAPLPAPSGAPGTASPPDTSHH</sequence>
<keyword evidence="4 5" id="KW-0472">Membrane</keyword>
<feature type="compositionally biased region" description="Low complexity" evidence="6">
    <location>
        <begin position="347"/>
        <end position="360"/>
    </location>
</feature>
<dbReference type="InterPro" id="IPR050578">
    <property type="entry name" value="MARVEL-CKLF_proteins"/>
</dbReference>
<dbReference type="GO" id="GO:0016020">
    <property type="term" value="C:membrane"/>
    <property type="evidence" value="ECO:0007669"/>
    <property type="project" value="UniProtKB-SubCell"/>
</dbReference>
<evidence type="ECO:0000313" key="9">
    <source>
        <dbReference type="EMBL" id="KAF6077081.1"/>
    </source>
</evidence>